<dbReference type="PROSITE" id="PS50045">
    <property type="entry name" value="SIGMA54_INTERACT_4"/>
    <property type="match status" value="1"/>
</dbReference>
<dbReference type="EMBL" id="CP003261">
    <property type="protein sequence ID" value="AGK98753.1"/>
    <property type="molecule type" value="Genomic_DNA"/>
</dbReference>
<accession>R4K871</accession>
<dbReference type="Gene3D" id="3.40.50.300">
    <property type="entry name" value="P-loop containing nucleotide triphosphate hydrolases"/>
    <property type="match status" value="1"/>
</dbReference>
<feature type="domain" description="Sigma-54 factor interaction" evidence="6">
    <location>
        <begin position="167"/>
        <end position="396"/>
    </location>
</feature>
<evidence type="ECO:0000256" key="5">
    <source>
        <dbReference type="ARBA" id="ARBA00023163"/>
    </source>
</evidence>
<organism evidence="9 10">
    <name type="scientific">Clostridium pasteurianum BC1</name>
    <dbReference type="NCBI Taxonomy" id="86416"/>
    <lineage>
        <taxon>Bacteria</taxon>
        <taxon>Bacillati</taxon>
        <taxon>Bacillota</taxon>
        <taxon>Clostridia</taxon>
        <taxon>Eubacteriales</taxon>
        <taxon>Clostridiaceae</taxon>
        <taxon>Clostridium</taxon>
    </lineage>
</organism>
<feature type="domain" description="PAS" evidence="7">
    <location>
        <begin position="23"/>
        <end position="77"/>
    </location>
</feature>
<keyword evidence="2" id="KW-0067">ATP-binding</keyword>
<dbReference type="RefSeq" id="WP_015617028.1">
    <property type="nucleotide sequence ID" value="NC_021182.1"/>
</dbReference>
<evidence type="ECO:0000313" key="10">
    <source>
        <dbReference type="Proteomes" id="UP000013523"/>
    </source>
</evidence>
<dbReference type="PROSITE" id="PS00688">
    <property type="entry name" value="SIGMA54_INTERACT_3"/>
    <property type="match status" value="1"/>
</dbReference>
<dbReference type="InterPro" id="IPR025662">
    <property type="entry name" value="Sigma_54_int_dom_ATP-bd_1"/>
</dbReference>
<dbReference type="STRING" id="86416.Clopa_4010"/>
<dbReference type="InterPro" id="IPR000700">
    <property type="entry name" value="PAS-assoc_C"/>
</dbReference>
<reference evidence="9 10" key="1">
    <citation type="submission" date="2012-01" db="EMBL/GenBank/DDBJ databases">
        <title>Complete sequence of chromosome of Clostridium pasteurianum BC1.</title>
        <authorList>
            <consortium name="US DOE Joint Genome Institute"/>
            <person name="Lucas S."/>
            <person name="Han J."/>
            <person name="Lapidus A."/>
            <person name="Cheng J.-F."/>
            <person name="Goodwin L."/>
            <person name="Pitluck S."/>
            <person name="Peters L."/>
            <person name="Mikhailova N."/>
            <person name="Teshima H."/>
            <person name="Detter J.C."/>
            <person name="Han C."/>
            <person name="Tapia R."/>
            <person name="Land M."/>
            <person name="Hauser L."/>
            <person name="Kyrpides N."/>
            <person name="Ivanova N."/>
            <person name="Pagani I."/>
            <person name="Dunn J."/>
            <person name="Taghavi S."/>
            <person name="Francis A."/>
            <person name="van der Lelie D."/>
            <person name="Woyke T."/>
        </authorList>
    </citation>
    <scope>NUCLEOTIDE SEQUENCE [LARGE SCALE GENOMIC DNA]</scope>
    <source>
        <strain evidence="9 10">BC1</strain>
    </source>
</reference>
<dbReference type="InterPro" id="IPR025944">
    <property type="entry name" value="Sigma_54_int_dom_CS"/>
</dbReference>
<dbReference type="OrthoDB" id="9803970at2"/>
<dbReference type="HOGENOM" id="CLU_000445_8_1_9"/>
<evidence type="ECO:0000259" key="6">
    <source>
        <dbReference type="PROSITE" id="PS50045"/>
    </source>
</evidence>
<dbReference type="CDD" id="cd00130">
    <property type="entry name" value="PAS"/>
    <property type="match status" value="1"/>
</dbReference>
<dbReference type="AlphaFoldDB" id="R4K871"/>
<dbReference type="InterPro" id="IPR009057">
    <property type="entry name" value="Homeodomain-like_sf"/>
</dbReference>
<dbReference type="Proteomes" id="UP000013523">
    <property type="component" value="Chromosome"/>
</dbReference>
<keyword evidence="5" id="KW-0804">Transcription</keyword>
<proteinExistence type="predicted"/>
<dbReference type="Pfam" id="PF25601">
    <property type="entry name" value="AAA_lid_14"/>
    <property type="match status" value="1"/>
</dbReference>
<evidence type="ECO:0000313" key="9">
    <source>
        <dbReference type="EMBL" id="AGK98753.1"/>
    </source>
</evidence>
<dbReference type="GO" id="GO:0006355">
    <property type="term" value="P:regulation of DNA-templated transcription"/>
    <property type="evidence" value="ECO:0007669"/>
    <property type="project" value="InterPro"/>
</dbReference>
<dbReference type="PANTHER" id="PTHR32071">
    <property type="entry name" value="TRANSCRIPTIONAL REGULATORY PROTEIN"/>
    <property type="match status" value="1"/>
</dbReference>
<dbReference type="SUPFAM" id="SSF46689">
    <property type="entry name" value="Homeodomain-like"/>
    <property type="match status" value="1"/>
</dbReference>
<name>R4K871_CLOPA</name>
<keyword evidence="4" id="KW-0238">DNA-binding</keyword>
<dbReference type="InterPro" id="IPR000014">
    <property type="entry name" value="PAS"/>
</dbReference>
<dbReference type="InterPro" id="IPR002078">
    <property type="entry name" value="Sigma_54_int"/>
</dbReference>
<dbReference type="SUPFAM" id="SSF55785">
    <property type="entry name" value="PYP-like sensor domain (PAS domain)"/>
    <property type="match status" value="1"/>
</dbReference>
<keyword evidence="1" id="KW-0547">Nucleotide-binding</keyword>
<dbReference type="Gene3D" id="3.30.450.20">
    <property type="entry name" value="PAS domain"/>
    <property type="match status" value="1"/>
</dbReference>
<dbReference type="KEGG" id="cpas:Clopa_4010"/>
<dbReference type="CDD" id="cd00009">
    <property type="entry name" value="AAA"/>
    <property type="match status" value="1"/>
</dbReference>
<evidence type="ECO:0000256" key="4">
    <source>
        <dbReference type="ARBA" id="ARBA00023125"/>
    </source>
</evidence>
<dbReference type="InterPro" id="IPR058031">
    <property type="entry name" value="AAA_lid_NorR"/>
</dbReference>
<dbReference type="PROSITE" id="PS50112">
    <property type="entry name" value="PAS"/>
    <property type="match status" value="1"/>
</dbReference>
<dbReference type="InterPro" id="IPR027417">
    <property type="entry name" value="P-loop_NTPase"/>
</dbReference>
<dbReference type="FunFam" id="3.40.50.300:FF:000006">
    <property type="entry name" value="DNA-binding transcriptional regulator NtrC"/>
    <property type="match status" value="1"/>
</dbReference>
<dbReference type="SMART" id="SM00382">
    <property type="entry name" value="AAA"/>
    <property type="match status" value="1"/>
</dbReference>
<keyword evidence="3" id="KW-0805">Transcription regulation</keyword>
<dbReference type="Gene3D" id="1.10.8.60">
    <property type="match status" value="1"/>
</dbReference>
<dbReference type="SMART" id="SM00091">
    <property type="entry name" value="PAS"/>
    <property type="match status" value="1"/>
</dbReference>
<dbReference type="InterPro" id="IPR035965">
    <property type="entry name" value="PAS-like_dom_sf"/>
</dbReference>
<gene>
    <name evidence="9" type="ORF">Clopa_4010</name>
</gene>
<evidence type="ECO:0000256" key="3">
    <source>
        <dbReference type="ARBA" id="ARBA00023015"/>
    </source>
</evidence>
<dbReference type="Gene3D" id="1.10.10.60">
    <property type="entry name" value="Homeodomain-like"/>
    <property type="match status" value="1"/>
</dbReference>
<dbReference type="Pfam" id="PF13426">
    <property type="entry name" value="PAS_9"/>
    <property type="match status" value="1"/>
</dbReference>
<dbReference type="PATRIC" id="fig|86416.3.peg.4007"/>
<dbReference type="InterPro" id="IPR003593">
    <property type="entry name" value="AAA+_ATPase"/>
</dbReference>
<keyword evidence="10" id="KW-1185">Reference proteome</keyword>
<dbReference type="SUPFAM" id="SSF52540">
    <property type="entry name" value="P-loop containing nucleoside triphosphate hydrolases"/>
    <property type="match status" value="1"/>
</dbReference>
<evidence type="ECO:0000256" key="1">
    <source>
        <dbReference type="ARBA" id="ARBA00022741"/>
    </source>
</evidence>
<dbReference type="Pfam" id="PF00158">
    <property type="entry name" value="Sigma54_activat"/>
    <property type="match status" value="1"/>
</dbReference>
<evidence type="ECO:0000259" key="8">
    <source>
        <dbReference type="PROSITE" id="PS50113"/>
    </source>
</evidence>
<sequence length="481" mass="55197">MQSRELLKFDDLSQEDMDTLRFRIKQLYQVIESSYDGIYITDGNANTIFLNRSYEEITGMKRNEMIGKNMEYLENNDYISQSGTLMVLNSGKNVTIEQEFKSGKTVLVSSSPIFNDKGDITMVVTNVRDVTELYELKEQLKKNKELTEKYYSQVEAMRNQLLNFSDLVAEDNEMLYILEIAEKVAKVDTTVLLLGETGVGKEKVAKYIHKNSTRKSRSFIKIDCGAIPENLIESELFGYEKGAFTGANRYGKIGLFELANGGTIFLDEVGELPLNMQVKLLRVLQEGEIKKVGGTDTIKVDVRIIAATNRNLEDMVKKNTFREDLYYRLNVVPITILPLRKRKGDIEPLINHFLNTFNKKYHFNKVITCGAINCLKEYRWPGNVRELRNIIERIVIMSSGDNILKSDLPIKEIWNNQQVKSQFHSDNITLKEAVENLEQSLIESAFEKCGNVRSAAKELGIDASTLVRKRKRYKNKHMLQK</sequence>
<dbReference type="eggNOG" id="COG3829">
    <property type="taxonomic scope" value="Bacteria"/>
</dbReference>
<dbReference type="PROSITE" id="PS00676">
    <property type="entry name" value="SIGMA54_INTERACT_2"/>
    <property type="match status" value="1"/>
</dbReference>
<dbReference type="Pfam" id="PF02954">
    <property type="entry name" value="HTH_8"/>
    <property type="match status" value="1"/>
</dbReference>
<dbReference type="NCBIfam" id="TIGR00229">
    <property type="entry name" value="sensory_box"/>
    <property type="match status" value="1"/>
</dbReference>
<dbReference type="PROSITE" id="PS50113">
    <property type="entry name" value="PAC"/>
    <property type="match status" value="1"/>
</dbReference>
<dbReference type="PANTHER" id="PTHR32071:SF57">
    <property type="entry name" value="C4-DICARBOXYLATE TRANSPORT TRANSCRIPTIONAL REGULATORY PROTEIN DCTD"/>
    <property type="match status" value="1"/>
</dbReference>
<dbReference type="InterPro" id="IPR002197">
    <property type="entry name" value="HTH_Fis"/>
</dbReference>
<protein>
    <submittedName>
        <fullName evidence="9">PAS domain S-box</fullName>
    </submittedName>
</protein>
<feature type="domain" description="PAC" evidence="8">
    <location>
        <begin position="90"/>
        <end position="142"/>
    </location>
</feature>
<dbReference type="GO" id="GO:0005524">
    <property type="term" value="F:ATP binding"/>
    <property type="evidence" value="ECO:0007669"/>
    <property type="project" value="UniProtKB-KW"/>
</dbReference>
<evidence type="ECO:0000256" key="2">
    <source>
        <dbReference type="ARBA" id="ARBA00022840"/>
    </source>
</evidence>
<dbReference type="PROSITE" id="PS00675">
    <property type="entry name" value="SIGMA54_INTERACT_1"/>
    <property type="match status" value="1"/>
</dbReference>
<dbReference type="GO" id="GO:0043565">
    <property type="term" value="F:sequence-specific DNA binding"/>
    <property type="evidence" value="ECO:0007669"/>
    <property type="project" value="InterPro"/>
</dbReference>
<dbReference type="InterPro" id="IPR025943">
    <property type="entry name" value="Sigma_54_int_dom_ATP-bd_2"/>
</dbReference>
<evidence type="ECO:0000259" key="7">
    <source>
        <dbReference type="PROSITE" id="PS50112"/>
    </source>
</evidence>